<keyword evidence="3" id="KW-0614">Plasmid</keyword>
<dbReference type="PANTHER" id="PTHR43477">
    <property type="entry name" value="DIHYDROANTICAPSIN 7-DEHYDROGENASE"/>
    <property type="match status" value="1"/>
</dbReference>
<dbReference type="AlphaFoldDB" id="A0AAU9D8E6"/>
<evidence type="ECO:0000313" key="4">
    <source>
        <dbReference type="Proteomes" id="UP001348817"/>
    </source>
</evidence>
<geneLocation type="plasmid" evidence="3 4">
    <name>pFA3</name>
</geneLocation>
<protein>
    <submittedName>
        <fullName evidence="3">Oxidoreductase</fullName>
    </submittedName>
</protein>
<proteinExistence type="inferred from homology"/>
<keyword evidence="4" id="KW-1185">Reference proteome</keyword>
<sequence>MANYLVIGGTSGISAALVDLLVKEQHEVFLISRSATSATLPPQVKAFGADILTDPFPEDFLPDVLDGLVYSPGSITLKSFKSLRVEDFLDDYEVNVAGAVKTLQNSLPALKKSENASVVFFSTVAVGVGMPYHSLVSSSKGALEGLVRALAAEFAPTIRVNAVAPSLTDTPLAQKILSTDEKKAQLSEKHPLKRIGTPDDVAHAVKFLLGAESCWITGQVLSVDGGLSTLRI</sequence>
<dbReference type="Gene3D" id="3.40.50.720">
    <property type="entry name" value="NAD(P)-binding Rossmann-like Domain"/>
    <property type="match status" value="1"/>
</dbReference>
<comment type="similarity">
    <text evidence="1">Belongs to the short-chain dehydrogenases/reductases (SDR) family.</text>
</comment>
<dbReference type="Pfam" id="PF13561">
    <property type="entry name" value="adh_short_C2"/>
    <property type="match status" value="1"/>
</dbReference>
<dbReference type="KEGG" id="fax:FUAX_46950"/>
<dbReference type="InterPro" id="IPR051122">
    <property type="entry name" value="SDR_DHRS6-like"/>
</dbReference>
<evidence type="ECO:0000256" key="1">
    <source>
        <dbReference type="ARBA" id="ARBA00006484"/>
    </source>
</evidence>
<dbReference type="InterPro" id="IPR036291">
    <property type="entry name" value="NAD(P)-bd_dom_sf"/>
</dbReference>
<dbReference type="Proteomes" id="UP001348817">
    <property type="component" value="Plasmid pFA3"/>
</dbReference>
<organism evidence="3 4">
    <name type="scientific">Fulvitalea axinellae</name>
    <dbReference type="NCBI Taxonomy" id="1182444"/>
    <lineage>
        <taxon>Bacteria</taxon>
        <taxon>Pseudomonadati</taxon>
        <taxon>Bacteroidota</taxon>
        <taxon>Cytophagia</taxon>
        <taxon>Cytophagales</taxon>
        <taxon>Persicobacteraceae</taxon>
        <taxon>Fulvitalea</taxon>
    </lineage>
</organism>
<evidence type="ECO:0000313" key="3">
    <source>
        <dbReference type="EMBL" id="BDD12263.1"/>
    </source>
</evidence>
<dbReference type="GO" id="GO:0016491">
    <property type="term" value="F:oxidoreductase activity"/>
    <property type="evidence" value="ECO:0007669"/>
    <property type="project" value="UniProtKB-KW"/>
</dbReference>
<gene>
    <name evidence="3" type="ORF">FUAX_46950</name>
</gene>
<reference evidence="3 4" key="1">
    <citation type="submission" date="2021-12" db="EMBL/GenBank/DDBJ databases">
        <title>Genome sequencing of bacteria with rrn-lacking chromosome and rrn-plasmid.</title>
        <authorList>
            <person name="Anda M."/>
            <person name="Iwasaki W."/>
        </authorList>
    </citation>
    <scope>NUCLEOTIDE SEQUENCE [LARGE SCALE GENOMIC DNA]</scope>
    <source>
        <strain evidence="3 4">DSM 100852</strain>
        <plasmid evidence="3 4">pFA3</plasmid>
    </source>
</reference>
<keyword evidence="2" id="KW-0560">Oxidoreductase</keyword>
<name>A0AAU9D8E6_9BACT</name>
<dbReference type="PANTHER" id="PTHR43477:SF1">
    <property type="entry name" value="DIHYDROANTICAPSIN 7-DEHYDROGENASE"/>
    <property type="match status" value="1"/>
</dbReference>
<dbReference type="SUPFAM" id="SSF51735">
    <property type="entry name" value="NAD(P)-binding Rossmann-fold domains"/>
    <property type="match status" value="1"/>
</dbReference>
<accession>A0AAU9D8E6</accession>
<dbReference type="InterPro" id="IPR002347">
    <property type="entry name" value="SDR_fam"/>
</dbReference>
<dbReference type="RefSeq" id="WP_338395403.1">
    <property type="nucleotide sequence ID" value="NZ_AP025317.1"/>
</dbReference>
<evidence type="ECO:0000256" key="2">
    <source>
        <dbReference type="ARBA" id="ARBA00023002"/>
    </source>
</evidence>
<dbReference type="PRINTS" id="PR00081">
    <property type="entry name" value="GDHRDH"/>
</dbReference>
<dbReference type="EMBL" id="AP025317">
    <property type="protein sequence ID" value="BDD12263.1"/>
    <property type="molecule type" value="Genomic_DNA"/>
</dbReference>
<dbReference type="CDD" id="cd05233">
    <property type="entry name" value="SDR_c"/>
    <property type="match status" value="1"/>
</dbReference>